<sequence>MARFVTISPDMSEAVIQHLRNNFFVDEPLNKAVSLCERGQPHAALEGLCAATMADGLSIAAMEGDTQSLEKIHQSSDEKFNKIFTILYTVSQDLDLFNTYQLFKADATGAYSQRVCLSLGMRAVRSVRYSEYRDARGPVFTVPPPHDALAVMLREIP</sequence>
<dbReference type="OrthoDB" id="2115692at2759"/>
<evidence type="ECO:0000313" key="2">
    <source>
        <dbReference type="Proteomes" id="UP001154114"/>
    </source>
</evidence>
<dbReference type="Proteomes" id="UP001154114">
    <property type="component" value="Chromosome 7"/>
</dbReference>
<name>A0A9N8KRB0_CHRIL</name>
<dbReference type="EMBL" id="LR824010">
    <property type="protein sequence ID" value="CAD0197649.1"/>
    <property type="molecule type" value="Genomic_DNA"/>
</dbReference>
<keyword evidence="2" id="KW-1185">Reference proteome</keyword>
<protein>
    <submittedName>
        <fullName evidence="1">Uncharacterized protein</fullName>
    </submittedName>
</protein>
<proteinExistence type="predicted"/>
<evidence type="ECO:0000313" key="1">
    <source>
        <dbReference type="EMBL" id="CAD0197649.1"/>
    </source>
</evidence>
<dbReference type="AlphaFoldDB" id="A0A9N8KRB0"/>
<accession>A0A9N8KRB0</accession>
<dbReference type="Gene3D" id="3.40.630.30">
    <property type="match status" value="2"/>
</dbReference>
<gene>
    <name evidence="1" type="ORF">CINC_LOCUS11929</name>
</gene>
<reference evidence="1" key="1">
    <citation type="submission" date="2021-12" db="EMBL/GenBank/DDBJ databases">
        <authorList>
            <person name="King R."/>
        </authorList>
    </citation>
    <scope>NUCLEOTIDE SEQUENCE</scope>
</reference>
<organism evidence="1 2">
    <name type="scientific">Chrysodeixis includens</name>
    <name type="common">Soybean looper</name>
    <name type="synonym">Pseudoplusia includens</name>
    <dbReference type="NCBI Taxonomy" id="689277"/>
    <lineage>
        <taxon>Eukaryota</taxon>
        <taxon>Metazoa</taxon>
        <taxon>Ecdysozoa</taxon>
        <taxon>Arthropoda</taxon>
        <taxon>Hexapoda</taxon>
        <taxon>Insecta</taxon>
        <taxon>Pterygota</taxon>
        <taxon>Neoptera</taxon>
        <taxon>Endopterygota</taxon>
        <taxon>Lepidoptera</taxon>
        <taxon>Glossata</taxon>
        <taxon>Ditrysia</taxon>
        <taxon>Noctuoidea</taxon>
        <taxon>Noctuidae</taxon>
        <taxon>Plusiinae</taxon>
        <taxon>Chrysodeixis</taxon>
    </lineage>
</organism>